<dbReference type="EMBL" id="PDFF01000086">
    <property type="protein sequence ID" value="NCA59113.1"/>
    <property type="molecule type" value="Genomic_DNA"/>
</dbReference>
<name>A0A6B2EVT3_KLEPN</name>
<comment type="caution">
    <text evidence="2">The sequence shown here is derived from an EMBL/GenBank/DDBJ whole genome shotgun (WGS) entry which is preliminary data.</text>
</comment>
<evidence type="ECO:0000256" key="1">
    <source>
        <dbReference type="SAM" id="Phobius"/>
    </source>
</evidence>
<proteinExistence type="predicted"/>
<organism evidence="2">
    <name type="scientific">Klebsiella pneumoniae</name>
    <dbReference type="NCBI Taxonomy" id="573"/>
    <lineage>
        <taxon>Bacteria</taxon>
        <taxon>Pseudomonadati</taxon>
        <taxon>Pseudomonadota</taxon>
        <taxon>Gammaproteobacteria</taxon>
        <taxon>Enterobacterales</taxon>
        <taxon>Enterobacteriaceae</taxon>
        <taxon>Klebsiella/Raoultella group</taxon>
        <taxon>Klebsiella</taxon>
        <taxon>Klebsiella pneumoniae complex</taxon>
    </lineage>
</organism>
<evidence type="ECO:0000313" key="2">
    <source>
        <dbReference type="EMBL" id="NCA59113.1"/>
    </source>
</evidence>
<dbReference type="AlphaFoldDB" id="A0A6B2EVT3"/>
<keyword evidence="1" id="KW-0472">Membrane</keyword>
<sequence length="126" mass="13891">MTGCNEYLQRFGSLMLNTPELIAPIIGFCSFSCGVTSYLACKGQGLSKLGWVLVICNVAAFLYLNNLLFIDLIQRVADTEDGYVNIFDDEFVSDVSRNTIQVIITYVAAAAIGGYQGAKRKFKIDR</sequence>
<feature type="transmembrane region" description="Helical" evidence="1">
    <location>
        <begin position="49"/>
        <end position="70"/>
    </location>
</feature>
<keyword evidence="1" id="KW-0812">Transmembrane</keyword>
<protein>
    <submittedName>
        <fullName evidence="2">Uncharacterized protein</fullName>
    </submittedName>
</protein>
<keyword evidence="1" id="KW-1133">Transmembrane helix</keyword>
<feature type="transmembrane region" description="Helical" evidence="1">
    <location>
        <begin position="21"/>
        <end position="40"/>
    </location>
</feature>
<accession>A0A6B2EVT3</accession>
<gene>
    <name evidence="2" type="ORF">CRN12_21445</name>
</gene>
<reference evidence="2" key="1">
    <citation type="submission" date="2017-10" db="EMBL/GenBank/DDBJ databases">
        <title>Draft genome sequences of three KPC-producing Klebsiella pneumoniae Sequence-Type 15, 258 and 309, isolated from a hospital in Argentina.</title>
        <authorList>
            <person name="Nievas J."/>
            <person name="Smayevsky J."/>
            <person name="Pin Viso N."/>
            <person name="Vera P."/>
            <person name="Nicola F."/>
            <person name="Aballay D."/>
            <person name="Farber M."/>
        </authorList>
    </citation>
    <scope>NUCLEOTIDE SEQUENCE</scope>
    <source>
        <strain evidence="2">KN-ST309</strain>
    </source>
</reference>